<dbReference type="FunFam" id="1.20.1540.10:FF:000004">
    <property type="entry name" value="Transmembrane protein 115"/>
    <property type="match status" value="1"/>
</dbReference>
<dbReference type="SUPFAM" id="SSF144091">
    <property type="entry name" value="Rhomboid-like"/>
    <property type="match status" value="1"/>
</dbReference>
<dbReference type="OrthoDB" id="73612at2759"/>
<reference evidence="8" key="1">
    <citation type="journal article" date="2020" name="Stud. Mycol.">
        <title>101 Dothideomycetes genomes: a test case for predicting lifestyles and emergence of pathogens.</title>
        <authorList>
            <person name="Haridas S."/>
            <person name="Albert R."/>
            <person name="Binder M."/>
            <person name="Bloem J."/>
            <person name="Labutti K."/>
            <person name="Salamov A."/>
            <person name="Andreopoulos B."/>
            <person name="Baker S."/>
            <person name="Barry K."/>
            <person name="Bills G."/>
            <person name="Bluhm B."/>
            <person name="Cannon C."/>
            <person name="Castanera R."/>
            <person name="Culley D."/>
            <person name="Daum C."/>
            <person name="Ezra D."/>
            <person name="Gonzalez J."/>
            <person name="Henrissat B."/>
            <person name="Kuo A."/>
            <person name="Liang C."/>
            <person name="Lipzen A."/>
            <person name="Lutzoni F."/>
            <person name="Magnuson J."/>
            <person name="Mondo S."/>
            <person name="Nolan M."/>
            <person name="Ohm R."/>
            <person name="Pangilinan J."/>
            <person name="Park H.-J."/>
            <person name="Ramirez L."/>
            <person name="Alfaro M."/>
            <person name="Sun H."/>
            <person name="Tritt A."/>
            <person name="Yoshinaga Y."/>
            <person name="Zwiers L.-H."/>
            <person name="Turgeon B."/>
            <person name="Goodwin S."/>
            <person name="Spatafora J."/>
            <person name="Crous P."/>
            <person name="Grigoriev I."/>
        </authorList>
    </citation>
    <scope>NUCLEOTIDE SEQUENCE</scope>
    <source>
        <strain evidence="8">CBS 121739</strain>
    </source>
</reference>
<feature type="chain" id="PRO_5025633306" evidence="7">
    <location>
        <begin position="27"/>
        <end position="368"/>
    </location>
</feature>
<dbReference type="RefSeq" id="XP_033604741.1">
    <property type="nucleotide sequence ID" value="XM_033743350.1"/>
</dbReference>
<dbReference type="InterPro" id="IPR013861">
    <property type="entry name" value="TMEM115/Pdh1/Rbl19"/>
</dbReference>
<dbReference type="GO" id="GO:0006890">
    <property type="term" value="P:retrograde vesicle-mediated transport, Golgi to endoplasmic reticulum"/>
    <property type="evidence" value="ECO:0007669"/>
    <property type="project" value="InterPro"/>
</dbReference>
<evidence type="ECO:0000313" key="8">
    <source>
        <dbReference type="EMBL" id="KAF2762290.1"/>
    </source>
</evidence>
<dbReference type="InterPro" id="IPR035952">
    <property type="entry name" value="Rhomboid-like_sf"/>
</dbReference>
<proteinExistence type="predicted"/>
<protein>
    <submittedName>
        <fullName evidence="8">DUF1751-domain-containing protein</fullName>
    </submittedName>
</protein>
<evidence type="ECO:0000313" key="9">
    <source>
        <dbReference type="Proteomes" id="UP000799437"/>
    </source>
</evidence>
<feature type="compositionally biased region" description="Basic and acidic residues" evidence="5">
    <location>
        <begin position="307"/>
        <end position="316"/>
    </location>
</feature>
<gene>
    <name evidence="8" type="ORF">EJ05DRAFT_473205</name>
</gene>
<evidence type="ECO:0000256" key="6">
    <source>
        <dbReference type="SAM" id="Phobius"/>
    </source>
</evidence>
<evidence type="ECO:0000256" key="4">
    <source>
        <dbReference type="ARBA" id="ARBA00023136"/>
    </source>
</evidence>
<dbReference type="AlphaFoldDB" id="A0A6A6WJE7"/>
<keyword evidence="4 6" id="KW-0472">Membrane</keyword>
<organism evidence="8 9">
    <name type="scientific">Pseudovirgaria hyperparasitica</name>
    <dbReference type="NCBI Taxonomy" id="470096"/>
    <lineage>
        <taxon>Eukaryota</taxon>
        <taxon>Fungi</taxon>
        <taxon>Dikarya</taxon>
        <taxon>Ascomycota</taxon>
        <taxon>Pezizomycotina</taxon>
        <taxon>Dothideomycetes</taxon>
        <taxon>Dothideomycetes incertae sedis</taxon>
        <taxon>Acrospermales</taxon>
        <taxon>Acrospermaceae</taxon>
        <taxon>Pseudovirgaria</taxon>
    </lineage>
</organism>
<dbReference type="Proteomes" id="UP000799437">
    <property type="component" value="Unassembled WGS sequence"/>
</dbReference>
<dbReference type="GO" id="GO:0005794">
    <property type="term" value="C:Golgi apparatus"/>
    <property type="evidence" value="ECO:0007669"/>
    <property type="project" value="TreeGrafter"/>
</dbReference>
<evidence type="ECO:0000256" key="1">
    <source>
        <dbReference type="ARBA" id="ARBA00004141"/>
    </source>
</evidence>
<feature type="transmembrane region" description="Helical" evidence="6">
    <location>
        <begin position="76"/>
        <end position="93"/>
    </location>
</feature>
<keyword evidence="7" id="KW-0732">Signal</keyword>
<dbReference type="Pfam" id="PF08551">
    <property type="entry name" value="DUF1751"/>
    <property type="match status" value="1"/>
</dbReference>
<accession>A0A6A6WJE7</accession>
<dbReference type="GeneID" id="54484404"/>
<feature type="region of interest" description="Disordered" evidence="5">
    <location>
        <begin position="288"/>
        <end position="368"/>
    </location>
</feature>
<name>A0A6A6WJE7_9PEZI</name>
<dbReference type="EMBL" id="ML996566">
    <property type="protein sequence ID" value="KAF2762290.1"/>
    <property type="molecule type" value="Genomic_DNA"/>
</dbReference>
<evidence type="ECO:0000256" key="2">
    <source>
        <dbReference type="ARBA" id="ARBA00022692"/>
    </source>
</evidence>
<comment type="subcellular location">
    <subcellularLocation>
        <location evidence="1">Membrane</location>
        <topology evidence="1">Multi-pass membrane protein</topology>
    </subcellularLocation>
</comment>
<keyword evidence="9" id="KW-1185">Reference proteome</keyword>
<feature type="transmembrane region" description="Helical" evidence="6">
    <location>
        <begin position="105"/>
        <end position="125"/>
    </location>
</feature>
<feature type="transmembrane region" description="Helical" evidence="6">
    <location>
        <begin position="50"/>
        <end position="69"/>
    </location>
</feature>
<dbReference type="GO" id="GO:0016020">
    <property type="term" value="C:membrane"/>
    <property type="evidence" value="ECO:0007669"/>
    <property type="project" value="UniProtKB-SubCell"/>
</dbReference>
<sequence>MAPRINLPPLTRSLLAALIILTLLNAAVRPYPDWVSGVEKPIIATGDGAPYLAIVPGASIVYPYVFLIATLVEQNIFGLLITGVTLFYGGRYLERAWSSQEFAKFMLFVSMLPNIVTFLFYVLAFAISKNEAALNTTISGGIAIQAGYLVAFKQLVPEHTVAIARGLIRMRVKHFPAIHLAANTISGLIFGTETAMFLTWAGFFTSWIYLRFYRLSPSLSSTSTGESADVRGDASDTFGFAFFFPEPLHTPIAATCDRVYEALVAVKICIPFSAEDIDIGNEQASARAEGGLPSIMNGSGRGGRSGGRREEAERRRALALKALDQRLHAASTSKPQAPAAPTGSVSMLGETNYEPERGDDIQAKVSTT</sequence>
<dbReference type="PANTHER" id="PTHR13377:SF3">
    <property type="entry name" value="TRANSMEMBRANE PROTEIN 115"/>
    <property type="match status" value="1"/>
</dbReference>
<keyword evidence="2 6" id="KW-0812">Transmembrane</keyword>
<evidence type="ECO:0000256" key="3">
    <source>
        <dbReference type="ARBA" id="ARBA00022989"/>
    </source>
</evidence>
<feature type="transmembrane region" description="Helical" evidence="6">
    <location>
        <begin position="185"/>
        <end position="210"/>
    </location>
</feature>
<dbReference type="PANTHER" id="PTHR13377">
    <property type="entry name" value="PLACENTAL PROTEIN 6"/>
    <property type="match status" value="1"/>
</dbReference>
<dbReference type="SMART" id="SM01160">
    <property type="entry name" value="DUF1751"/>
    <property type="match status" value="1"/>
</dbReference>
<evidence type="ECO:0000256" key="7">
    <source>
        <dbReference type="SAM" id="SignalP"/>
    </source>
</evidence>
<feature type="signal peptide" evidence="7">
    <location>
        <begin position="1"/>
        <end position="26"/>
    </location>
</feature>
<keyword evidence="3 6" id="KW-1133">Transmembrane helix</keyword>
<evidence type="ECO:0000256" key="5">
    <source>
        <dbReference type="SAM" id="MobiDB-lite"/>
    </source>
</evidence>